<dbReference type="GeneID" id="69023207"/>
<evidence type="ECO:0000256" key="1">
    <source>
        <dbReference type="SAM" id="MobiDB-lite"/>
    </source>
</evidence>
<feature type="compositionally biased region" description="Pro residues" evidence="1">
    <location>
        <begin position="103"/>
        <end position="114"/>
    </location>
</feature>
<keyword evidence="4" id="KW-1185">Reference proteome</keyword>
<feature type="region of interest" description="Disordered" evidence="1">
    <location>
        <begin position="88"/>
        <end position="114"/>
    </location>
</feature>
<keyword evidence="2" id="KW-0732">Signal</keyword>
<evidence type="ECO:0000313" key="3">
    <source>
        <dbReference type="EMBL" id="EEQ83638.2"/>
    </source>
</evidence>
<dbReference type="RefSeq" id="XP_045271784.1">
    <property type="nucleotide sequence ID" value="XM_045415957.1"/>
</dbReference>
<protein>
    <submittedName>
        <fullName evidence="3">Uncharacterized protein</fullName>
    </submittedName>
</protein>
<accession>A0ABP2EKE8</accession>
<proteinExistence type="predicted"/>
<evidence type="ECO:0000256" key="2">
    <source>
        <dbReference type="SAM" id="SignalP"/>
    </source>
</evidence>
<dbReference type="Proteomes" id="UP000002039">
    <property type="component" value="Unassembled WGS sequence"/>
</dbReference>
<feature type="signal peptide" evidence="2">
    <location>
        <begin position="1"/>
        <end position="18"/>
    </location>
</feature>
<gene>
    <name evidence="3" type="ORF">BDCG_00443</name>
</gene>
<name>A0ABP2EKE8_AJEDR</name>
<evidence type="ECO:0000313" key="4">
    <source>
        <dbReference type="Proteomes" id="UP000002039"/>
    </source>
</evidence>
<reference evidence="4" key="1">
    <citation type="journal article" date="2015" name="PLoS Genet.">
        <title>The dynamic genome and transcriptome of the human fungal pathogen Blastomyces and close relative Emmonsia.</title>
        <authorList>
            <person name="Munoz J.F."/>
            <person name="Gauthier G.M."/>
            <person name="Desjardins C.A."/>
            <person name="Gallo J.E."/>
            <person name="Holder J."/>
            <person name="Sullivan T.D."/>
            <person name="Marty A.J."/>
            <person name="Carmen J.C."/>
            <person name="Chen Z."/>
            <person name="Ding L."/>
            <person name="Gujja S."/>
            <person name="Magrini V."/>
            <person name="Misas E."/>
            <person name="Mitreva M."/>
            <person name="Priest M."/>
            <person name="Saif S."/>
            <person name="Whiston E.A."/>
            <person name="Young S."/>
            <person name="Zeng Q."/>
            <person name="Goldman W.E."/>
            <person name="Mardis E.R."/>
            <person name="Taylor J.W."/>
            <person name="McEwen J.G."/>
            <person name="Clay O.K."/>
            <person name="Klein B.S."/>
            <person name="Cuomo C.A."/>
        </authorList>
    </citation>
    <scope>NUCLEOTIDE SEQUENCE [LARGE SCALE GENOMIC DNA]</scope>
    <source>
        <strain evidence="4">ER-3 / ATCC MYA-2586</strain>
    </source>
</reference>
<feature type="chain" id="PRO_5046138502" evidence="2">
    <location>
        <begin position="19"/>
        <end position="114"/>
    </location>
</feature>
<sequence>MKHILGTVVLWLRVYVSCNYSYIRKGVFKVGWLDARWLSTETLARTPAPDWRAGRASTAQRSQVPAQTLSIYPIGAFPKIPLLAAPAAPSQDGLSFPWLQSPTSPPSCLPPPLQ</sequence>
<organism evidence="3 4">
    <name type="scientific">Ajellomyces dermatitidis (strain ER-3 / ATCC MYA-2586)</name>
    <name type="common">Blastomyces dermatitidis</name>
    <dbReference type="NCBI Taxonomy" id="559297"/>
    <lineage>
        <taxon>Eukaryota</taxon>
        <taxon>Fungi</taxon>
        <taxon>Dikarya</taxon>
        <taxon>Ascomycota</taxon>
        <taxon>Pezizomycotina</taxon>
        <taxon>Eurotiomycetes</taxon>
        <taxon>Eurotiomycetidae</taxon>
        <taxon>Onygenales</taxon>
        <taxon>Ajellomycetaceae</taxon>
        <taxon>Blastomyces</taxon>
    </lineage>
</organism>
<dbReference type="EMBL" id="EQ999973">
    <property type="protein sequence ID" value="EEQ83638.2"/>
    <property type="molecule type" value="Genomic_DNA"/>
</dbReference>